<evidence type="ECO:0000313" key="3">
    <source>
        <dbReference type="Proteomes" id="UP000219494"/>
    </source>
</evidence>
<evidence type="ECO:0000256" key="1">
    <source>
        <dbReference type="SAM" id="Phobius"/>
    </source>
</evidence>
<name>A0A285QF09_9SPHN</name>
<keyword evidence="3" id="KW-1185">Reference proteome</keyword>
<sequence length="154" mass="16928">MPPALGLVTVSTTIQTAIAPVFLLAGIGAVLNVMAGRLARVVDRVRALEALHPRSTGPEHERHVWELRILDRRITVINVALSLCVASAVAVCMVVVALFIARFVSWRFGPVIAALFIIAMVLLTLGLLAFLHEVRISLRSIHVRAELLEEEQRR</sequence>
<dbReference type="EMBL" id="OBMI01000001">
    <property type="protein sequence ID" value="SOB80074.1"/>
    <property type="molecule type" value="Genomic_DNA"/>
</dbReference>
<organism evidence="2 3">
    <name type="scientific">Sphingomonas guangdongensis</name>
    <dbReference type="NCBI Taxonomy" id="1141890"/>
    <lineage>
        <taxon>Bacteria</taxon>
        <taxon>Pseudomonadati</taxon>
        <taxon>Pseudomonadota</taxon>
        <taxon>Alphaproteobacteria</taxon>
        <taxon>Sphingomonadales</taxon>
        <taxon>Sphingomonadaceae</taxon>
        <taxon>Sphingomonas</taxon>
    </lineage>
</organism>
<evidence type="ECO:0008006" key="4">
    <source>
        <dbReference type="Google" id="ProtNLM"/>
    </source>
</evidence>
<feature type="transmembrane region" description="Helical" evidence="1">
    <location>
        <begin position="76"/>
        <end position="100"/>
    </location>
</feature>
<gene>
    <name evidence="2" type="ORF">SAMN06297144_0876</name>
</gene>
<dbReference type="InterPro" id="IPR021279">
    <property type="entry name" value="DUF2721"/>
</dbReference>
<keyword evidence="1" id="KW-0472">Membrane</keyword>
<keyword evidence="1" id="KW-0812">Transmembrane</keyword>
<feature type="transmembrane region" description="Helical" evidence="1">
    <location>
        <begin position="112"/>
        <end position="131"/>
    </location>
</feature>
<dbReference type="AlphaFoldDB" id="A0A285QF09"/>
<dbReference type="Pfam" id="PF11026">
    <property type="entry name" value="DUF2721"/>
    <property type="match status" value="1"/>
</dbReference>
<dbReference type="Proteomes" id="UP000219494">
    <property type="component" value="Unassembled WGS sequence"/>
</dbReference>
<dbReference type="OrthoDB" id="5396182at2"/>
<proteinExistence type="predicted"/>
<keyword evidence="1" id="KW-1133">Transmembrane helix</keyword>
<feature type="transmembrane region" description="Helical" evidence="1">
    <location>
        <begin position="12"/>
        <end position="34"/>
    </location>
</feature>
<reference evidence="2 3" key="1">
    <citation type="submission" date="2017-07" db="EMBL/GenBank/DDBJ databases">
        <authorList>
            <person name="Sun Z.S."/>
            <person name="Albrecht U."/>
            <person name="Echele G."/>
            <person name="Lee C.C."/>
        </authorList>
    </citation>
    <scope>NUCLEOTIDE SEQUENCE [LARGE SCALE GENOMIC DNA]</scope>
    <source>
        <strain evidence="2 3">CGMCC 1.12672</strain>
    </source>
</reference>
<accession>A0A285QF09</accession>
<evidence type="ECO:0000313" key="2">
    <source>
        <dbReference type="EMBL" id="SOB80074.1"/>
    </source>
</evidence>
<dbReference type="RefSeq" id="WP_097062719.1">
    <property type="nucleotide sequence ID" value="NZ_OBMI01000001.1"/>
</dbReference>
<protein>
    <recommendedName>
        <fullName evidence="4">DUF2721 domain-containing protein</fullName>
    </recommendedName>
</protein>